<evidence type="ECO:0000259" key="1">
    <source>
        <dbReference type="Pfam" id="PF08751"/>
    </source>
</evidence>
<dbReference type="Proteomes" id="UP000250028">
    <property type="component" value="Unassembled WGS sequence"/>
</dbReference>
<evidence type="ECO:0000313" key="2">
    <source>
        <dbReference type="EMBL" id="SSA58967.1"/>
    </source>
</evidence>
<dbReference type="EMBL" id="UESZ01000002">
    <property type="protein sequence ID" value="SSA58967.1"/>
    <property type="molecule type" value="Genomic_DNA"/>
</dbReference>
<sequence>MSIHKLTAGSGYDYLTRQVAAMDATEKGHTGLTSYYAEKGEAPGVWVGSGIAGIDGLAAGDVVTAEQMQALFGSGHHPLAHERREHLQGPDLTDKDYRSVTRLGVPYKVFANDVSAYRMEVAKRLAAHNEAAGLQGDWPVPAEDRARIRTEVAREFFRAEHGRDPEDARELATTIAKHSRPKTQAVAGFDLTFSPVKSVSTLWAIADQSVAARIERAHQAAVKDALEFIEQHALFSREGTNGVRQVDVQGLVATAFTHRDSRAGDPDLHTHVAVANKVQTTEGKWLAIDGRVLFKATVAASETYNSALERHLNADLGLRFEERDNADQRKRPIREIVGVDPALNLRWSARRASIEERRSTLATEFQRTHGRPPTPVEAIQLAQQATLETREAKHEPRTLAEQRLAWREQAREVLGGDAGIRSMLTSAIGPSLPKG</sequence>
<dbReference type="AlphaFoldDB" id="A0A2Y9BLG7"/>
<keyword evidence="3" id="KW-1185">Reference proteome</keyword>
<reference evidence="3" key="1">
    <citation type="submission" date="2016-10" db="EMBL/GenBank/DDBJ databases">
        <authorList>
            <person name="Varghese N."/>
            <person name="Submissions S."/>
        </authorList>
    </citation>
    <scope>NUCLEOTIDE SEQUENCE [LARGE SCALE GENOMIC DNA]</scope>
    <source>
        <strain evidence="3">DSM 22951</strain>
    </source>
</reference>
<dbReference type="SUPFAM" id="SSF55464">
    <property type="entry name" value="Origin of replication-binding domain, RBD-like"/>
    <property type="match status" value="1"/>
</dbReference>
<dbReference type="RefSeq" id="WP_211310350.1">
    <property type="nucleotide sequence ID" value="NZ_QGDN01000002.1"/>
</dbReference>
<accession>A0A2Y9BLG7</accession>
<feature type="domain" description="TrwC relaxase" evidence="1">
    <location>
        <begin position="8"/>
        <end position="412"/>
    </location>
</feature>
<dbReference type="Pfam" id="PF08751">
    <property type="entry name" value="TrwC"/>
    <property type="match status" value="1"/>
</dbReference>
<gene>
    <name evidence="2" type="ORF">SAMN04489750_3771</name>
</gene>
<dbReference type="InterPro" id="IPR014862">
    <property type="entry name" value="TrwC"/>
</dbReference>
<proteinExistence type="predicted"/>
<protein>
    <submittedName>
        <fullName evidence="2">Conjugative relaxase domain-containing protein, TrwC/TraI family</fullName>
    </submittedName>
</protein>
<name>A0A2Y9BLG7_9MICO</name>
<organism evidence="2 3">
    <name type="scientific">Branchiibius hedensis</name>
    <dbReference type="NCBI Taxonomy" id="672460"/>
    <lineage>
        <taxon>Bacteria</taxon>
        <taxon>Bacillati</taxon>
        <taxon>Actinomycetota</taxon>
        <taxon>Actinomycetes</taxon>
        <taxon>Micrococcales</taxon>
        <taxon>Dermacoccaceae</taxon>
        <taxon>Branchiibius</taxon>
    </lineage>
</organism>
<dbReference type="NCBIfam" id="NF041492">
    <property type="entry name" value="MobF"/>
    <property type="match status" value="1"/>
</dbReference>
<evidence type="ECO:0000313" key="3">
    <source>
        <dbReference type="Proteomes" id="UP000250028"/>
    </source>
</evidence>